<feature type="domain" description="Bacterial bifunctional deaminase-reductase C-terminal" evidence="2">
    <location>
        <begin position="29"/>
        <end position="209"/>
    </location>
</feature>
<feature type="region of interest" description="Disordered" evidence="1">
    <location>
        <begin position="1"/>
        <end position="24"/>
    </location>
</feature>
<dbReference type="InterPro" id="IPR002734">
    <property type="entry name" value="RibDG_C"/>
</dbReference>
<dbReference type="SUPFAM" id="SSF53597">
    <property type="entry name" value="Dihydrofolate reductase-like"/>
    <property type="match status" value="1"/>
</dbReference>
<dbReference type="Proteomes" id="UP000003824">
    <property type="component" value="Unassembled WGS sequence"/>
</dbReference>
<gene>
    <name evidence="3" type="ORF">SSFG_04175</name>
</gene>
<dbReference type="GO" id="GO:0008703">
    <property type="term" value="F:5-amino-6-(5-phosphoribosylamino)uracil reductase activity"/>
    <property type="evidence" value="ECO:0007669"/>
    <property type="project" value="InterPro"/>
</dbReference>
<evidence type="ECO:0000313" key="3">
    <source>
        <dbReference type="EMBL" id="EFE68932.2"/>
    </source>
</evidence>
<evidence type="ECO:0000256" key="1">
    <source>
        <dbReference type="SAM" id="MobiDB-lite"/>
    </source>
</evidence>
<protein>
    <recommendedName>
        <fullName evidence="2">Bacterial bifunctional deaminase-reductase C-terminal domain-containing protein</fullName>
    </recommendedName>
</protein>
<dbReference type="EMBL" id="DS999641">
    <property type="protein sequence ID" value="EFE68932.2"/>
    <property type="molecule type" value="Genomic_DNA"/>
</dbReference>
<evidence type="ECO:0000259" key="2">
    <source>
        <dbReference type="Pfam" id="PF01872"/>
    </source>
</evidence>
<dbReference type="eggNOG" id="COG0262">
    <property type="taxonomic scope" value="Bacteria"/>
</dbReference>
<evidence type="ECO:0000313" key="4">
    <source>
        <dbReference type="Proteomes" id="UP000003824"/>
    </source>
</evidence>
<reference evidence="4" key="1">
    <citation type="submission" date="2008-12" db="EMBL/GenBank/DDBJ databases">
        <title>Annotation of Streptomyces ghanaensis ATCC 14672.</title>
        <authorList>
            <consortium name="The Broad Institute Genome Sequencing Platform"/>
            <consortium name="Broad Institute Microbial Sequencing Center"/>
            <person name="Fischbach M."/>
            <person name="Ward D."/>
            <person name="Young S."/>
            <person name="Kodira C.D."/>
            <person name="Zeng Q."/>
            <person name="Koehrsen M."/>
            <person name="Godfrey P."/>
            <person name="Alvarado L."/>
            <person name="Berlin A.M."/>
            <person name="Borenstein D."/>
            <person name="Chen Z."/>
            <person name="Engels R."/>
            <person name="Freedman E."/>
            <person name="Gellesch M."/>
            <person name="Goldberg J."/>
            <person name="Griggs A."/>
            <person name="Gujja S."/>
            <person name="Heiman D.I."/>
            <person name="Hepburn T.A."/>
            <person name="Howarth C."/>
            <person name="Jen D."/>
            <person name="Larson L."/>
            <person name="Lewis B."/>
            <person name="Mehta T."/>
            <person name="Park D."/>
            <person name="Pearson M."/>
            <person name="Roberts A."/>
            <person name="Saif S."/>
            <person name="Shea T.D."/>
            <person name="Shenoy N."/>
            <person name="Sisk P."/>
            <person name="Stolte C."/>
            <person name="Sykes S.N."/>
            <person name="Walk T."/>
            <person name="White J."/>
            <person name="Yandava C."/>
            <person name="Straight P."/>
            <person name="Clardy J."/>
            <person name="Hung D."/>
            <person name="Kolter R."/>
            <person name="Mekalanos J."/>
            <person name="Walker S."/>
            <person name="Walsh C.T."/>
            <person name="Wieland B.L.C."/>
            <person name="Ilzarbe M."/>
            <person name="Galagan J."/>
            <person name="Nusbaum C."/>
            <person name="Birren B."/>
        </authorList>
    </citation>
    <scope>NUCLEOTIDE SEQUENCE [LARGE SCALE GENOMIC DNA]</scope>
    <source>
        <strain evidence="4">ATCC 14672 / DSM 40746 / JCM 4963 / KCTC 9882 / NRRL B-12104 / FH 1290</strain>
    </source>
</reference>
<proteinExistence type="predicted"/>
<dbReference type="InterPro" id="IPR050765">
    <property type="entry name" value="Riboflavin_Biosynth_HTPR"/>
</dbReference>
<dbReference type="InterPro" id="IPR024072">
    <property type="entry name" value="DHFR-like_dom_sf"/>
</dbReference>
<sequence length="217" mass="24111">MPRPRDRPRRAPDDRPGAGHGTLRRPRMRTLISTAFVSLDGVVEAPGGEPGYRNSGWTFKDVEFLPEAYDIKDREQREAGALLLGRVSYEAFSPVWPGMEEFADYKAMPKYVVSTTLTEDALVPDWGETTILRSLDEVAALKGTEGGPIIVHGSATLNRSLSDAGLIDRYHLLVFPLLLGAGKRLFSDTDKDTQKLRLVEHEAYANGIQKNVFDVVR</sequence>
<accession>D5ZWE2</accession>
<organism evidence="3 4">
    <name type="scientific">Streptomyces viridosporus (strain ATCC 14672 / DSM 40746 / JCM 4963 / KCTC 9882 / NRRL B-12104 / FH 1290)</name>
    <name type="common">Streptomyces ghanaensis</name>
    <dbReference type="NCBI Taxonomy" id="566461"/>
    <lineage>
        <taxon>Bacteria</taxon>
        <taxon>Bacillati</taxon>
        <taxon>Actinomycetota</taxon>
        <taxon>Actinomycetes</taxon>
        <taxon>Kitasatosporales</taxon>
        <taxon>Streptomycetaceae</taxon>
        <taxon>Streptomyces</taxon>
    </lineage>
</organism>
<name>D5ZWE2_STRV1</name>
<dbReference type="Gene3D" id="3.40.430.10">
    <property type="entry name" value="Dihydrofolate Reductase, subunit A"/>
    <property type="match status" value="1"/>
</dbReference>
<dbReference type="AlphaFoldDB" id="D5ZWE2"/>
<dbReference type="Pfam" id="PF01872">
    <property type="entry name" value="RibD_C"/>
    <property type="match status" value="1"/>
</dbReference>
<dbReference type="PANTHER" id="PTHR38011:SF11">
    <property type="entry name" value="2,5-DIAMINO-6-RIBOSYLAMINO-4(3H)-PYRIMIDINONE 5'-PHOSPHATE REDUCTASE"/>
    <property type="match status" value="1"/>
</dbReference>
<dbReference type="PANTHER" id="PTHR38011">
    <property type="entry name" value="DIHYDROFOLATE REDUCTASE FAMILY PROTEIN (AFU_ORTHOLOGUE AFUA_8G06820)"/>
    <property type="match status" value="1"/>
</dbReference>
<dbReference type="GO" id="GO:0009231">
    <property type="term" value="P:riboflavin biosynthetic process"/>
    <property type="evidence" value="ECO:0007669"/>
    <property type="project" value="InterPro"/>
</dbReference>